<gene>
    <name evidence="2" type="ORF">SAMN02745702_01107</name>
</gene>
<dbReference type="EMBL" id="FUYA01000003">
    <property type="protein sequence ID" value="SKA69335.1"/>
    <property type="molecule type" value="Genomic_DNA"/>
</dbReference>
<feature type="transmembrane region" description="Helical" evidence="1">
    <location>
        <begin position="144"/>
        <end position="162"/>
    </location>
</feature>
<dbReference type="OrthoDB" id="1806539at2"/>
<name>A0A1T4VWX9_9BACT</name>
<dbReference type="Proteomes" id="UP000189733">
    <property type="component" value="Unassembled WGS sequence"/>
</dbReference>
<evidence type="ECO:0000313" key="2">
    <source>
        <dbReference type="EMBL" id="SKA69335.1"/>
    </source>
</evidence>
<evidence type="ECO:0000256" key="1">
    <source>
        <dbReference type="SAM" id="Phobius"/>
    </source>
</evidence>
<keyword evidence="1" id="KW-0812">Transmembrane</keyword>
<feature type="transmembrane region" description="Helical" evidence="1">
    <location>
        <begin position="27"/>
        <end position="55"/>
    </location>
</feature>
<organism evidence="2 3">
    <name type="scientific">Desulfobaculum bizertense DSM 18034</name>
    <dbReference type="NCBI Taxonomy" id="1121442"/>
    <lineage>
        <taxon>Bacteria</taxon>
        <taxon>Pseudomonadati</taxon>
        <taxon>Thermodesulfobacteriota</taxon>
        <taxon>Desulfovibrionia</taxon>
        <taxon>Desulfovibrionales</taxon>
        <taxon>Desulfovibrionaceae</taxon>
        <taxon>Desulfobaculum</taxon>
    </lineage>
</organism>
<evidence type="ECO:0000313" key="3">
    <source>
        <dbReference type="Proteomes" id="UP000189733"/>
    </source>
</evidence>
<keyword evidence="3" id="KW-1185">Reference proteome</keyword>
<dbReference type="RefSeq" id="WP_078684408.1">
    <property type="nucleotide sequence ID" value="NZ_FUYA01000003.1"/>
</dbReference>
<keyword evidence="1" id="KW-0472">Membrane</keyword>
<feature type="transmembrane region" description="Helical" evidence="1">
    <location>
        <begin position="101"/>
        <end position="124"/>
    </location>
</feature>
<protein>
    <recommendedName>
        <fullName evidence="4">DUF106 domain-containing protein</fullName>
    </recommendedName>
</protein>
<dbReference type="STRING" id="1121442.SAMN02745702_01107"/>
<accession>A0A1T4VWX9</accession>
<sequence length="212" mass="24428">MLESFDRLNYLFDPIFLFFFKLPVPPVYAYFLGMLLLILACTLLGELSLAGVYYVNRKHFAKLNRDMIHNHNLSVEAIREKDKRSYKACNSLANEAFGQNFFSHIALFASSLWPVPFVMSWMVFRFGDVAFQLPFTIPAIGDTVGNNFVFVPMYVLVRVLFARSRKFIPGYRFLASAMKKNEDIGEELLSWDIFVDTKKKKAPKHAERGVVS</sequence>
<dbReference type="AlphaFoldDB" id="A0A1T4VWX9"/>
<keyword evidence="1" id="KW-1133">Transmembrane helix</keyword>
<reference evidence="2 3" key="1">
    <citation type="submission" date="2017-02" db="EMBL/GenBank/DDBJ databases">
        <authorList>
            <person name="Peterson S.W."/>
        </authorList>
    </citation>
    <scope>NUCLEOTIDE SEQUENCE [LARGE SCALE GENOMIC DNA]</scope>
    <source>
        <strain evidence="2 3">DSM 18034</strain>
    </source>
</reference>
<proteinExistence type="predicted"/>
<evidence type="ECO:0008006" key="4">
    <source>
        <dbReference type="Google" id="ProtNLM"/>
    </source>
</evidence>